<name>A0AAV7QH38_PLEWA</name>
<evidence type="ECO:0000256" key="6">
    <source>
        <dbReference type="ARBA" id="ARBA00022723"/>
    </source>
</evidence>
<gene>
    <name evidence="13" type="ORF">NDU88_004998</name>
</gene>
<sequence>MLLAVSVTVYLVIVIVFLLFQSVSQKYKERSHLPPGPRPLPFIGNLHQLNTSGIVASLKAFSEKYGPVYTVHLGLRQVVILCGYDAVKEALVDQAEQFSGRGPTPTLGMVLKDHGIILSNGSRWKELRQFTFLTFRNLGLGNKGIEGRIQEEAFYLIEELRHIKGLTFNPTIHISSAVSNVICSVIFGNRFDYQDEEFVELLRLLNEAIVISSSFWGQLYNMYSDIMDYLPGPHQRIYSCFTHLERFVERRVKINQESLNRSAPRDFIDSFLIKMEMEKQNPSTEYFMKNLVITVLDLFIAGTETVSTTIRFGLLLLLKYPDIQEKVQEEIDRVIGRNSIVSFEDRIKMPFTDAVINEIQRYCNLAPLGLPHMVVQDTKFREFLLPKGTEVWAVLASVLHDPSHFTDPENFNPMHFFDETGKIKKNDAFIPFSAGIYYPNKISQIPQDMLWFKGTDV</sequence>
<dbReference type="Gene3D" id="1.10.630.10">
    <property type="entry name" value="Cytochrome P450"/>
    <property type="match status" value="1"/>
</dbReference>
<evidence type="ECO:0000256" key="12">
    <source>
        <dbReference type="ARBA" id="ARBA00023136"/>
    </source>
</evidence>
<dbReference type="SUPFAM" id="SSF48264">
    <property type="entry name" value="Cytochrome P450"/>
    <property type="match status" value="1"/>
</dbReference>
<reference evidence="13" key="1">
    <citation type="journal article" date="2022" name="bioRxiv">
        <title>Sequencing and chromosome-scale assembly of the giantPleurodeles waltlgenome.</title>
        <authorList>
            <person name="Brown T."/>
            <person name="Elewa A."/>
            <person name="Iarovenko S."/>
            <person name="Subramanian E."/>
            <person name="Araus A.J."/>
            <person name="Petzold A."/>
            <person name="Susuki M."/>
            <person name="Suzuki K.-i.T."/>
            <person name="Hayashi T."/>
            <person name="Toyoda A."/>
            <person name="Oliveira C."/>
            <person name="Osipova E."/>
            <person name="Leigh N.D."/>
            <person name="Simon A."/>
            <person name="Yun M.H."/>
        </authorList>
    </citation>
    <scope>NUCLEOTIDE SEQUENCE</scope>
    <source>
        <strain evidence="13">20211129_DDA</strain>
        <tissue evidence="13">Liver</tissue>
    </source>
</reference>
<keyword evidence="6" id="KW-0479">Metal-binding</keyword>
<dbReference type="PRINTS" id="PR00463">
    <property type="entry name" value="EP450I"/>
</dbReference>
<comment type="similarity">
    <text evidence="4">Belongs to the cytochrome P450 family.</text>
</comment>
<proteinExistence type="inferred from homology"/>
<comment type="subcellular location">
    <subcellularLocation>
        <location evidence="3">Endoplasmic reticulum membrane</location>
        <topology evidence="3">Peripheral membrane protein</topology>
    </subcellularLocation>
    <subcellularLocation>
        <location evidence="2">Microsome membrane</location>
        <topology evidence="2">Peripheral membrane protein</topology>
    </subcellularLocation>
</comment>
<keyword evidence="7" id="KW-0256">Endoplasmic reticulum</keyword>
<evidence type="ECO:0000256" key="5">
    <source>
        <dbReference type="ARBA" id="ARBA00022617"/>
    </source>
</evidence>
<evidence type="ECO:0000256" key="11">
    <source>
        <dbReference type="ARBA" id="ARBA00023033"/>
    </source>
</evidence>
<dbReference type="GO" id="GO:0008392">
    <property type="term" value="F:arachidonate epoxygenase activity"/>
    <property type="evidence" value="ECO:0007669"/>
    <property type="project" value="TreeGrafter"/>
</dbReference>
<dbReference type="GO" id="GO:0020037">
    <property type="term" value="F:heme binding"/>
    <property type="evidence" value="ECO:0007669"/>
    <property type="project" value="InterPro"/>
</dbReference>
<evidence type="ECO:0000256" key="2">
    <source>
        <dbReference type="ARBA" id="ARBA00004174"/>
    </source>
</evidence>
<dbReference type="GO" id="GO:0019373">
    <property type="term" value="P:epoxygenase P450 pathway"/>
    <property type="evidence" value="ECO:0007669"/>
    <property type="project" value="TreeGrafter"/>
</dbReference>
<dbReference type="InterPro" id="IPR001128">
    <property type="entry name" value="Cyt_P450"/>
</dbReference>
<dbReference type="InterPro" id="IPR008067">
    <property type="entry name" value="Cyt_P450_E_grp-I_CYP2A-like"/>
</dbReference>
<keyword evidence="11" id="KW-0503">Monooxygenase</keyword>
<dbReference type="Pfam" id="PF00067">
    <property type="entry name" value="p450"/>
    <property type="match status" value="1"/>
</dbReference>
<evidence type="ECO:0000256" key="9">
    <source>
        <dbReference type="ARBA" id="ARBA00023002"/>
    </source>
</evidence>
<dbReference type="AlphaFoldDB" id="A0AAV7QH38"/>
<dbReference type="InterPro" id="IPR036396">
    <property type="entry name" value="Cyt_P450_sf"/>
</dbReference>
<comment type="cofactor">
    <cofactor evidence="1">
        <name>heme</name>
        <dbReference type="ChEBI" id="CHEBI:30413"/>
    </cofactor>
</comment>
<keyword evidence="10" id="KW-0408">Iron</keyword>
<accession>A0AAV7QH38</accession>
<dbReference type="PANTHER" id="PTHR24300:SF386">
    <property type="entry name" value="CYTOCHROME P450"/>
    <property type="match status" value="1"/>
</dbReference>
<dbReference type="InterPro" id="IPR050182">
    <property type="entry name" value="Cytochrome_P450_fam2"/>
</dbReference>
<dbReference type="GO" id="GO:0016712">
    <property type="term" value="F:oxidoreductase activity, acting on paired donors, with incorporation or reduction of molecular oxygen, reduced flavin or flavoprotein as one donor, and incorporation of one atom of oxygen"/>
    <property type="evidence" value="ECO:0007669"/>
    <property type="project" value="InterPro"/>
</dbReference>
<dbReference type="GO" id="GO:0006805">
    <property type="term" value="P:xenobiotic metabolic process"/>
    <property type="evidence" value="ECO:0007669"/>
    <property type="project" value="TreeGrafter"/>
</dbReference>
<keyword evidence="5" id="KW-0349">Heme</keyword>
<dbReference type="PANTHER" id="PTHR24300">
    <property type="entry name" value="CYTOCHROME P450 508A4-RELATED"/>
    <property type="match status" value="1"/>
</dbReference>
<keyword evidence="14" id="KW-1185">Reference proteome</keyword>
<dbReference type="FunFam" id="1.10.630.10:FF:000238">
    <property type="entry name" value="Cytochrome P450 2A6"/>
    <property type="match status" value="1"/>
</dbReference>
<evidence type="ECO:0000313" key="13">
    <source>
        <dbReference type="EMBL" id="KAJ1138617.1"/>
    </source>
</evidence>
<evidence type="ECO:0000256" key="8">
    <source>
        <dbReference type="ARBA" id="ARBA00022848"/>
    </source>
</evidence>
<dbReference type="Proteomes" id="UP001066276">
    <property type="component" value="Chromosome 6"/>
</dbReference>
<evidence type="ECO:0000256" key="7">
    <source>
        <dbReference type="ARBA" id="ARBA00022824"/>
    </source>
</evidence>
<evidence type="ECO:0000256" key="3">
    <source>
        <dbReference type="ARBA" id="ARBA00004406"/>
    </source>
</evidence>
<dbReference type="PRINTS" id="PR01684">
    <property type="entry name" value="EP450ICYP2A"/>
</dbReference>
<dbReference type="GO" id="GO:0005506">
    <property type="term" value="F:iron ion binding"/>
    <property type="evidence" value="ECO:0007669"/>
    <property type="project" value="InterPro"/>
</dbReference>
<comment type="caution">
    <text evidence="13">The sequence shown here is derived from an EMBL/GenBank/DDBJ whole genome shotgun (WGS) entry which is preliminary data.</text>
</comment>
<keyword evidence="8" id="KW-0492">Microsome</keyword>
<dbReference type="GO" id="GO:0005789">
    <property type="term" value="C:endoplasmic reticulum membrane"/>
    <property type="evidence" value="ECO:0007669"/>
    <property type="project" value="UniProtKB-SubCell"/>
</dbReference>
<evidence type="ECO:0000256" key="1">
    <source>
        <dbReference type="ARBA" id="ARBA00001971"/>
    </source>
</evidence>
<keyword evidence="12" id="KW-0472">Membrane</keyword>
<dbReference type="InterPro" id="IPR002401">
    <property type="entry name" value="Cyt_P450_E_grp-I"/>
</dbReference>
<evidence type="ECO:0000313" key="14">
    <source>
        <dbReference type="Proteomes" id="UP001066276"/>
    </source>
</evidence>
<evidence type="ECO:0000256" key="4">
    <source>
        <dbReference type="ARBA" id="ARBA00010617"/>
    </source>
</evidence>
<keyword evidence="9" id="KW-0560">Oxidoreductase</keyword>
<organism evidence="13 14">
    <name type="scientific">Pleurodeles waltl</name>
    <name type="common">Iberian ribbed newt</name>
    <dbReference type="NCBI Taxonomy" id="8319"/>
    <lineage>
        <taxon>Eukaryota</taxon>
        <taxon>Metazoa</taxon>
        <taxon>Chordata</taxon>
        <taxon>Craniata</taxon>
        <taxon>Vertebrata</taxon>
        <taxon>Euteleostomi</taxon>
        <taxon>Amphibia</taxon>
        <taxon>Batrachia</taxon>
        <taxon>Caudata</taxon>
        <taxon>Salamandroidea</taxon>
        <taxon>Salamandridae</taxon>
        <taxon>Pleurodelinae</taxon>
        <taxon>Pleurodeles</taxon>
    </lineage>
</organism>
<protein>
    <submittedName>
        <fullName evidence="13">Uncharacterized protein</fullName>
    </submittedName>
</protein>
<dbReference type="EMBL" id="JANPWB010000010">
    <property type="protein sequence ID" value="KAJ1138617.1"/>
    <property type="molecule type" value="Genomic_DNA"/>
</dbReference>
<dbReference type="PRINTS" id="PR00385">
    <property type="entry name" value="P450"/>
</dbReference>
<evidence type="ECO:0000256" key="10">
    <source>
        <dbReference type="ARBA" id="ARBA00023004"/>
    </source>
</evidence>